<evidence type="ECO:0000256" key="4">
    <source>
        <dbReference type="SAM" id="SignalP"/>
    </source>
</evidence>
<dbReference type="GO" id="GO:0008745">
    <property type="term" value="F:N-acetylmuramoyl-L-alanine amidase activity"/>
    <property type="evidence" value="ECO:0007669"/>
    <property type="project" value="UniProtKB-EC"/>
</dbReference>
<keyword evidence="4" id="KW-0732">Signal</keyword>
<evidence type="ECO:0000313" key="7">
    <source>
        <dbReference type="Proteomes" id="UP000294547"/>
    </source>
</evidence>
<dbReference type="Gene3D" id="3.40.630.40">
    <property type="entry name" value="Zn-dependent exopeptidases"/>
    <property type="match status" value="1"/>
</dbReference>
<dbReference type="InterPro" id="IPR021731">
    <property type="entry name" value="AMIN_dom"/>
</dbReference>
<protein>
    <recommendedName>
        <fullName evidence="2">N-acetylmuramoyl-L-alanine amidase</fullName>
        <ecNumber evidence="2">3.5.1.28</ecNumber>
    </recommendedName>
</protein>
<evidence type="ECO:0000256" key="1">
    <source>
        <dbReference type="ARBA" id="ARBA00001561"/>
    </source>
</evidence>
<dbReference type="PANTHER" id="PTHR30404:SF0">
    <property type="entry name" value="N-ACETYLMURAMOYL-L-ALANINE AMIDASE AMIC"/>
    <property type="match status" value="1"/>
</dbReference>
<comment type="caution">
    <text evidence="6">The sequence shown here is derived from an EMBL/GenBank/DDBJ whole genome shotgun (WGS) entry which is preliminary data.</text>
</comment>
<dbReference type="InterPro" id="IPR002508">
    <property type="entry name" value="MurNAc-LAA_cat"/>
</dbReference>
<dbReference type="RefSeq" id="WP_245515636.1">
    <property type="nucleotide sequence ID" value="NZ_SNXY01000006.1"/>
</dbReference>
<dbReference type="InterPro" id="IPR050695">
    <property type="entry name" value="N-acetylmuramoyl_amidase_3"/>
</dbReference>
<accession>A0A4R6RKT9</accession>
<evidence type="ECO:0000313" key="6">
    <source>
        <dbReference type="EMBL" id="TDP87082.1"/>
    </source>
</evidence>
<feature type="signal peptide" evidence="4">
    <location>
        <begin position="1"/>
        <end position="25"/>
    </location>
</feature>
<dbReference type="PANTHER" id="PTHR30404">
    <property type="entry name" value="N-ACETYLMURAMOYL-L-ALANINE AMIDASE"/>
    <property type="match status" value="1"/>
</dbReference>
<comment type="catalytic activity">
    <reaction evidence="1">
        <text>Hydrolyzes the link between N-acetylmuramoyl residues and L-amino acid residues in certain cell-wall glycopeptides.</text>
        <dbReference type="EC" id="3.5.1.28"/>
    </reaction>
</comment>
<sequence>MSRRLALAALPVLAALATTPLPARAETVPATAAAPDKAAAAYPVASDGRVVGDAARTRFVLDLDRAVDVAAFTLGDPYRVVIDLPQVRFSLPAGSGAEGRGLVSGWRYGLLAIGRSRIVIDATGPVKIDKSFVLPSVDGQPARLVVDLVGTTPEAFRDDLQRTAVEREVANDVPVAKGDRLPGPRPTGHDRPLVMLDPGHGGVDSGTISPSGALEKDVVLAFAFELEKKLEASGKVDVAMTRRDDTFVPLGDRVRIARDQAADLFVSIHADSVRQNDVRGATIYTLSDRASDREAAALADKENASDAVAGLDLDRQTDEVSDILIDLTRRETRNFSVSFANNLVSELSSTTRMIRNPHRFAGFRVLKAPDVPSVLVEIGYLSNEQDEKLLTSEEWRGRVTDAIGAAVTRFFGRKLAGVETTGSTN</sequence>
<dbReference type="Pfam" id="PF11741">
    <property type="entry name" value="AMIN"/>
    <property type="match status" value="1"/>
</dbReference>
<feature type="domain" description="MurNAc-LAA" evidence="5">
    <location>
        <begin position="254"/>
        <end position="408"/>
    </location>
</feature>
<dbReference type="EC" id="3.5.1.28" evidence="2"/>
<dbReference type="GO" id="GO:0030288">
    <property type="term" value="C:outer membrane-bounded periplasmic space"/>
    <property type="evidence" value="ECO:0007669"/>
    <property type="project" value="TreeGrafter"/>
</dbReference>
<dbReference type="SMART" id="SM00646">
    <property type="entry name" value="Ami_3"/>
    <property type="match status" value="1"/>
</dbReference>
<dbReference type="Proteomes" id="UP000294547">
    <property type="component" value="Unassembled WGS sequence"/>
</dbReference>
<dbReference type="AlphaFoldDB" id="A0A4R6RKT9"/>
<name>A0A4R6RKT9_9HYPH</name>
<keyword evidence="7" id="KW-1185">Reference proteome</keyword>
<evidence type="ECO:0000256" key="3">
    <source>
        <dbReference type="ARBA" id="ARBA00022801"/>
    </source>
</evidence>
<dbReference type="EMBL" id="SNXY01000006">
    <property type="protein sequence ID" value="TDP87082.1"/>
    <property type="molecule type" value="Genomic_DNA"/>
</dbReference>
<reference evidence="6 7" key="1">
    <citation type="submission" date="2019-03" db="EMBL/GenBank/DDBJ databases">
        <title>Genomic Encyclopedia of Type Strains, Phase IV (KMG-IV): sequencing the most valuable type-strain genomes for metagenomic binning, comparative biology and taxonomic classification.</title>
        <authorList>
            <person name="Goeker M."/>
        </authorList>
    </citation>
    <scope>NUCLEOTIDE SEQUENCE [LARGE SCALE GENOMIC DNA]</scope>
    <source>
        <strain evidence="6 7">DSM 102969</strain>
    </source>
</reference>
<feature type="chain" id="PRO_5020528664" description="N-acetylmuramoyl-L-alanine amidase" evidence="4">
    <location>
        <begin position="26"/>
        <end position="425"/>
    </location>
</feature>
<dbReference type="Gene3D" id="2.60.40.3500">
    <property type="match status" value="1"/>
</dbReference>
<dbReference type="SUPFAM" id="SSF53187">
    <property type="entry name" value="Zn-dependent exopeptidases"/>
    <property type="match status" value="1"/>
</dbReference>
<dbReference type="Pfam" id="PF01520">
    <property type="entry name" value="Amidase_3"/>
    <property type="match status" value="1"/>
</dbReference>
<evidence type="ECO:0000256" key="2">
    <source>
        <dbReference type="ARBA" id="ARBA00011901"/>
    </source>
</evidence>
<keyword evidence="3" id="KW-0378">Hydrolase</keyword>
<organism evidence="6 7">
    <name type="scientific">Oharaeibacter diazotrophicus</name>
    <dbReference type="NCBI Taxonomy" id="1920512"/>
    <lineage>
        <taxon>Bacteria</taxon>
        <taxon>Pseudomonadati</taxon>
        <taxon>Pseudomonadota</taxon>
        <taxon>Alphaproteobacteria</taxon>
        <taxon>Hyphomicrobiales</taxon>
        <taxon>Pleomorphomonadaceae</taxon>
        <taxon>Oharaeibacter</taxon>
    </lineage>
</organism>
<dbReference type="GO" id="GO:0009253">
    <property type="term" value="P:peptidoglycan catabolic process"/>
    <property type="evidence" value="ECO:0007669"/>
    <property type="project" value="InterPro"/>
</dbReference>
<evidence type="ECO:0000259" key="5">
    <source>
        <dbReference type="SMART" id="SM00646"/>
    </source>
</evidence>
<dbReference type="CDD" id="cd02696">
    <property type="entry name" value="MurNAc-LAA"/>
    <property type="match status" value="1"/>
</dbReference>
<gene>
    <name evidence="6" type="ORF">EDD54_0968</name>
</gene>
<proteinExistence type="predicted"/>